<dbReference type="Proteomes" id="UP001358417">
    <property type="component" value="Unassembled WGS sequence"/>
</dbReference>
<feature type="compositionally biased region" description="Polar residues" evidence="1">
    <location>
        <begin position="15"/>
        <end position="29"/>
    </location>
</feature>
<name>A0AAV9MRV7_9EURO</name>
<evidence type="ECO:0000313" key="3">
    <source>
        <dbReference type="Proteomes" id="UP001358417"/>
    </source>
</evidence>
<feature type="region of interest" description="Disordered" evidence="1">
    <location>
        <begin position="1"/>
        <end position="30"/>
    </location>
</feature>
<evidence type="ECO:0000313" key="2">
    <source>
        <dbReference type="EMBL" id="KAK5043620.1"/>
    </source>
</evidence>
<dbReference type="GeneID" id="89979488"/>
<dbReference type="RefSeq" id="XP_064700003.1">
    <property type="nucleotide sequence ID" value="XM_064854867.1"/>
</dbReference>
<evidence type="ECO:0000256" key="1">
    <source>
        <dbReference type="SAM" id="MobiDB-lite"/>
    </source>
</evidence>
<gene>
    <name evidence="2" type="ORF">LTR84_011334</name>
</gene>
<sequence>MPVSIPNGEPDGEIRSNQPAPDATSSTCPETPIAAAVTPKSTDPSIETVFISTDPARLDGEIVQWVKAAPYIQNRVKTADEMLSSRELVLQSVNYLANKRARMQPKVPSTPFRFVDLPLEIKNNIYDAFSTFLEQGFHLSLSDILASSPRYHESLIYTEYPEDDAVPEYREEDAISDNDRLKNANKIVAVDKLNESDKQKSKTTTPVRYVRRADEQKLSITADSVPIMITRRSLLSVSRQIHKE</sequence>
<dbReference type="EMBL" id="JAVRRD010000054">
    <property type="protein sequence ID" value="KAK5043620.1"/>
    <property type="molecule type" value="Genomic_DNA"/>
</dbReference>
<protein>
    <submittedName>
        <fullName evidence="2">Uncharacterized protein</fullName>
    </submittedName>
</protein>
<dbReference type="AlphaFoldDB" id="A0AAV9MRV7"/>
<proteinExistence type="predicted"/>
<organism evidence="2 3">
    <name type="scientific">Exophiala bonariae</name>
    <dbReference type="NCBI Taxonomy" id="1690606"/>
    <lineage>
        <taxon>Eukaryota</taxon>
        <taxon>Fungi</taxon>
        <taxon>Dikarya</taxon>
        <taxon>Ascomycota</taxon>
        <taxon>Pezizomycotina</taxon>
        <taxon>Eurotiomycetes</taxon>
        <taxon>Chaetothyriomycetidae</taxon>
        <taxon>Chaetothyriales</taxon>
        <taxon>Herpotrichiellaceae</taxon>
        <taxon>Exophiala</taxon>
    </lineage>
</organism>
<reference evidence="2 3" key="1">
    <citation type="submission" date="2023-08" db="EMBL/GenBank/DDBJ databases">
        <title>Black Yeasts Isolated from many extreme environments.</title>
        <authorList>
            <person name="Coleine C."/>
            <person name="Stajich J.E."/>
            <person name="Selbmann L."/>
        </authorList>
    </citation>
    <scope>NUCLEOTIDE SEQUENCE [LARGE SCALE GENOMIC DNA]</scope>
    <source>
        <strain evidence="2 3">CCFEE 5792</strain>
    </source>
</reference>
<keyword evidence="3" id="KW-1185">Reference proteome</keyword>
<comment type="caution">
    <text evidence="2">The sequence shown here is derived from an EMBL/GenBank/DDBJ whole genome shotgun (WGS) entry which is preliminary data.</text>
</comment>
<accession>A0AAV9MRV7</accession>